<dbReference type="InterPro" id="IPR049052">
    <property type="entry name" value="nSTAND1"/>
</dbReference>
<name>A0A9X3S095_9ACTN</name>
<dbReference type="EMBL" id="JAPDOD010000003">
    <property type="protein sequence ID" value="MDA0159797.1"/>
    <property type="molecule type" value="Genomic_DNA"/>
</dbReference>
<evidence type="ECO:0000256" key="1">
    <source>
        <dbReference type="SAM" id="Phobius"/>
    </source>
</evidence>
<dbReference type="SUPFAM" id="SSF82866">
    <property type="entry name" value="Multidrug efflux transporter AcrB transmembrane domain"/>
    <property type="match status" value="1"/>
</dbReference>
<feature type="transmembrane region" description="Helical" evidence="1">
    <location>
        <begin position="741"/>
        <end position="762"/>
    </location>
</feature>
<feature type="transmembrane region" description="Helical" evidence="1">
    <location>
        <begin position="390"/>
        <end position="410"/>
    </location>
</feature>
<keyword evidence="1" id="KW-0812">Transmembrane</keyword>
<dbReference type="AlphaFoldDB" id="A0A9X3S095"/>
<keyword evidence="1" id="KW-0472">Membrane</keyword>
<feature type="transmembrane region" description="Helical" evidence="1">
    <location>
        <begin position="688"/>
        <end position="708"/>
    </location>
</feature>
<dbReference type="RefSeq" id="WP_270038565.1">
    <property type="nucleotide sequence ID" value="NZ_JAPDOD010000003.1"/>
</dbReference>
<evidence type="ECO:0000259" key="2">
    <source>
        <dbReference type="SMART" id="SM01080"/>
    </source>
</evidence>
<dbReference type="InterPro" id="IPR007890">
    <property type="entry name" value="CHASE2"/>
</dbReference>
<evidence type="ECO:0000313" key="3">
    <source>
        <dbReference type="EMBL" id="MDA0159797.1"/>
    </source>
</evidence>
<organism evidence="3 4">
    <name type="scientific">Solirubrobacter ginsenosidimutans</name>
    <dbReference type="NCBI Taxonomy" id="490573"/>
    <lineage>
        <taxon>Bacteria</taxon>
        <taxon>Bacillati</taxon>
        <taxon>Actinomycetota</taxon>
        <taxon>Thermoleophilia</taxon>
        <taxon>Solirubrobacterales</taxon>
        <taxon>Solirubrobacteraceae</taxon>
        <taxon>Solirubrobacter</taxon>
    </lineage>
</organism>
<protein>
    <submittedName>
        <fullName evidence="3">CHASE2 domain-containing protein</fullName>
    </submittedName>
</protein>
<dbReference type="Gene3D" id="3.40.50.300">
    <property type="entry name" value="P-loop containing nucleotide triphosphate hydrolases"/>
    <property type="match status" value="1"/>
</dbReference>
<comment type="caution">
    <text evidence="3">The sequence shown here is derived from an EMBL/GenBank/DDBJ whole genome shotgun (WGS) entry which is preliminary data.</text>
</comment>
<dbReference type="Pfam" id="PF20703">
    <property type="entry name" value="nSTAND1"/>
    <property type="match status" value="1"/>
</dbReference>
<dbReference type="Pfam" id="PF05226">
    <property type="entry name" value="CHASE2"/>
    <property type="match status" value="1"/>
</dbReference>
<dbReference type="InterPro" id="IPR027417">
    <property type="entry name" value="P-loop_NTPase"/>
</dbReference>
<dbReference type="SUPFAM" id="SSF52540">
    <property type="entry name" value="P-loop containing nucleoside triphosphate hydrolases"/>
    <property type="match status" value="1"/>
</dbReference>
<sequence length="771" mass="82584">MTDSPYKGIDFFVEADEELFFGRDEERKRIIGNLTASRLTLLYAESGVGKSSLLRAGVAARLRHSPRPYLPIVYSAWTGDPTAGLLGALGGADGSLEEALERKVTDGALPLVILDQFEDHLYDRSDEATRFDDALARCIARPDLRANFLIAVREDAYSRIGDRFKARLPNVYGNFLHLDFLDERAARDAATLPLEVLNARLENGRPRYELGPGLLDAVLGDVHRVDDDRNPVLAADGTPRVETAYLQLVLERLWDEERANGSPVLRLETLERLGGADTIVSAHVDDVLDALTPPEQDAAADALRFFVTAGGRKLALGTAEVSGFSGVPPETLEPVLEHLQDHRILRPVVSTDAEPRREVFHDILARPITAWRGRHVDARRFRGLERRNRILAAAVAVLAAVTAALILYAANPIGLRKLELATIDMRFRLRPERTPSDVVFVAVDDRTEATPRRLFARVIGAVDAAAPRVIAVDVSFDSPLEGQPARAGTPELVSAVKDASAPVALAAVDFSVSPGESGGTQLVPLVLAGDARLSDDCAADGVTYGYAGLPDDPDGRVRRIEGSVPGRGAGDPSMCTFAVVAAHLAGAGDAKPSLETARRRAWSNQTYNTAWIDYPGGPDTIREVSSADLLNGRTPPGALRDKVVVVGSAAEPTDTLRTPFSSAHPGPKVQAAAIDTVLHGEPLRDAPVFADLALLVTLLVTPVSLIWVRSWFWAAALAVATVIALLGIVIGAFAAGYVVSVVLPLIVLALITASGTIVTLVLTGRARAAAR</sequence>
<proteinExistence type="predicted"/>
<dbReference type="SMART" id="SM01080">
    <property type="entry name" value="CHASE2"/>
    <property type="match status" value="1"/>
</dbReference>
<accession>A0A9X3S095</accession>
<feature type="domain" description="CHASE2" evidence="2">
    <location>
        <begin position="415"/>
        <end position="705"/>
    </location>
</feature>
<feature type="transmembrane region" description="Helical" evidence="1">
    <location>
        <begin position="715"/>
        <end position="735"/>
    </location>
</feature>
<keyword evidence="4" id="KW-1185">Reference proteome</keyword>
<gene>
    <name evidence="3" type="ORF">OM076_05955</name>
</gene>
<reference evidence="3" key="1">
    <citation type="submission" date="2022-10" db="EMBL/GenBank/DDBJ databases">
        <title>The WGS of Solirubrobacter ginsenosidimutans DSM 21036.</title>
        <authorList>
            <person name="Jiang Z."/>
        </authorList>
    </citation>
    <scope>NUCLEOTIDE SEQUENCE</scope>
    <source>
        <strain evidence="3">DSM 21036</strain>
    </source>
</reference>
<evidence type="ECO:0000313" key="4">
    <source>
        <dbReference type="Proteomes" id="UP001149140"/>
    </source>
</evidence>
<keyword evidence="1" id="KW-1133">Transmembrane helix</keyword>
<dbReference type="Proteomes" id="UP001149140">
    <property type="component" value="Unassembled WGS sequence"/>
</dbReference>